<dbReference type="CDD" id="cd00078">
    <property type="entry name" value="HECTc"/>
    <property type="match status" value="1"/>
</dbReference>
<evidence type="ECO:0000256" key="4">
    <source>
        <dbReference type="ARBA" id="ARBA00022679"/>
    </source>
</evidence>
<feature type="domain" description="Ubiquitin-like" evidence="7">
    <location>
        <begin position="175"/>
        <end position="250"/>
    </location>
</feature>
<dbReference type="InterPro" id="IPR000626">
    <property type="entry name" value="Ubiquitin-like_dom"/>
</dbReference>
<dbReference type="GO" id="GO:0005737">
    <property type="term" value="C:cytoplasm"/>
    <property type="evidence" value="ECO:0007669"/>
    <property type="project" value="TreeGrafter"/>
</dbReference>
<comment type="caution">
    <text evidence="9">The sequence shown here is derived from an EMBL/GenBank/DDBJ whole genome shotgun (WGS) entry which is preliminary data.</text>
</comment>
<comment type="catalytic activity">
    <reaction evidence="1">
        <text>S-ubiquitinyl-[E2 ubiquitin-conjugating enzyme]-L-cysteine + [acceptor protein]-L-lysine = [E2 ubiquitin-conjugating enzyme]-L-cysteine + N(6)-ubiquitinyl-[acceptor protein]-L-lysine.</text>
        <dbReference type="EC" id="2.3.2.26"/>
    </reaction>
</comment>
<feature type="active site" description="Glycyl thioester intermediate" evidence="6">
    <location>
        <position position="965"/>
    </location>
</feature>
<dbReference type="GO" id="GO:0006511">
    <property type="term" value="P:ubiquitin-dependent protein catabolic process"/>
    <property type="evidence" value="ECO:0007669"/>
    <property type="project" value="TreeGrafter"/>
</dbReference>
<name>A0A8J5KZR6_ZINOF</name>
<gene>
    <name evidence="9" type="ORF">ZIOFF_038848</name>
</gene>
<dbReference type="Gene3D" id="3.30.2410.10">
    <property type="entry name" value="Hect, E3 ligase catalytic domain"/>
    <property type="match status" value="1"/>
</dbReference>
<evidence type="ECO:0000313" key="10">
    <source>
        <dbReference type="Proteomes" id="UP000734854"/>
    </source>
</evidence>
<dbReference type="PANTHER" id="PTHR11254">
    <property type="entry name" value="HECT DOMAIN UBIQUITIN-PROTEIN LIGASE"/>
    <property type="match status" value="1"/>
</dbReference>
<keyword evidence="10" id="KW-1185">Reference proteome</keyword>
<evidence type="ECO:0000256" key="2">
    <source>
        <dbReference type="ARBA" id="ARBA00004906"/>
    </source>
</evidence>
<dbReference type="InterPro" id="IPR035983">
    <property type="entry name" value="Hect_E3_ubiquitin_ligase"/>
</dbReference>
<dbReference type="InterPro" id="IPR050409">
    <property type="entry name" value="E3_ubiq-protein_ligase"/>
</dbReference>
<reference evidence="9 10" key="1">
    <citation type="submission" date="2020-08" db="EMBL/GenBank/DDBJ databases">
        <title>Plant Genome Project.</title>
        <authorList>
            <person name="Zhang R.-G."/>
        </authorList>
    </citation>
    <scope>NUCLEOTIDE SEQUENCE [LARGE SCALE GENOMIC DNA]</scope>
    <source>
        <tissue evidence="9">Rhizome</tissue>
    </source>
</reference>
<dbReference type="SMART" id="SM00213">
    <property type="entry name" value="UBQ"/>
    <property type="match status" value="1"/>
</dbReference>
<keyword evidence="5 6" id="KW-0833">Ubl conjugation pathway</keyword>
<dbReference type="GO" id="GO:0000209">
    <property type="term" value="P:protein polyubiquitination"/>
    <property type="evidence" value="ECO:0007669"/>
    <property type="project" value="TreeGrafter"/>
</dbReference>
<evidence type="ECO:0000259" key="7">
    <source>
        <dbReference type="PROSITE" id="PS50053"/>
    </source>
</evidence>
<dbReference type="Gene3D" id="3.30.2160.10">
    <property type="entry name" value="Hect, E3 ligase catalytic domain"/>
    <property type="match status" value="1"/>
</dbReference>
<dbReference type="SMART" id="SM00119">
    <property type="entry name" value="HECTc"/>
    <property type="match status" value="1"/>
</dbReference>
<dbReference type="GO" id="GO:0061630">
    <property type="term" value="F:ubiquitin protein ligase activity"/>
    <property type="evidence" value="ECO:0007669"/>
    <property type="project" value="UniProtKB-EC"/>
</dbReference>
<evidence type="ECO:0000259" key="8">
    <source>
        <dbReference type="PROSITE" id="PS50237"/>
    </source>
</evidence>
<proteinExistence type="predicted"/>
<evidence type="ECO:0000256" key="3">
    <source>
        <dbReference type="ARBA" id="ARBA00012485"/>
    </source>
</evidence>
<sequence length="999" mass="113601">MGRTNPGPKRTGEATPLAPRSRSHLFGLCKNYSLTLLLSSDRKPLPSPPHCAVPSRSGDEIVRLRFPIGLLRRLRILPMSSFDAALHHRQAFDRNNLHHHLKRRIEDYADHDRFIHLLKMAKISSILSFSAVPALSAVADSDQLEVSYLPPSSSLDTSCASPPSPPLASPPSEEIQFFVRLLSQGSLVVRALQSDTVSSIIERIGLVERIPCFEMRLIYRGRQLDGESTLLKCGVGRDACLHLSARLRSTEQPTVWTTVNDLMSSISFLLDNPARDAEFLNRQRDNIERLMKQFFTSTLLESNGDRDNILANLGIFTWGGASAALLKMYISPIAENHSVGERAIRMFLTSKTDYLPDYMHLQCTSTVLTFCKMLSSVRGTNDQLYLSCRSALARLLKSSAGSVYTGHIKSIHLLPDLHSFIVELVGLVDVALSTEAMMVPEVVLIDLSNYLIALHHAIYNWRGIHQPITKHFFEHGNTKYEEGIGLIHELFMKLLTKVSQCLEKVEDIMDQRGQTQCQSQFAFGSQLLVVLEVVKDFSKIFEGAGQLLHSLLFERRRLLNVLLRHAKRDHRLLWFLKYKDIIDFQARRNLVLMMLFEGKEEDELYEMLIDRSQLMTDSFGYIGWIDAGALRGGLLMEFKNEEATGPGVLREWFCLLCREIFNPQNLLFLPCPHDQRRFFPNPALCSLPCSQSGPLSDAAMLLLLLTLVGYCEFAAASAVDPLYLKYFSFSGRVIALALMHKVQVGIVFDRTFFLQLAGRSITLEDVRDADPDLYRSWKQILEMDGALLDSDGLGLTFVRDIEMLGSMETVELCPGGKDIIVHSRNREEYINLLIKHRFVTSISEQITHFAEGFGDILSNPKNQQFFFNGLDLEDFDLMIGGNNSVINVKEWREHTEYNGYKSKDRNIIWFWKIVEGMSEEQRRVLIFFWTSIRYLPVDGFRGLPSKLFIFKSSDSQESLPTSHTCFYRLCLPVYRTKTIMHERLQLITQEHLSCSFGNA</sequence>
<dbReference type="Gene3D" id="3.10.20.90">
    <property type="entry name" value="Phosphatidylinositol 3-kinase Catalytic Subunit, Chain A, domain 1"/>
    <property type="match status" value="1"/>
</dbReference>
<dbReference type="EC" id="2.3.2.26" evidence="3"/>
<dbReference type="FunFam" id="3.30.2410.10:FF:000020">
    <property type="entry name" value="E3 ubiquitin-protein ligase UPL5"/>
    <property type="match status" value="1"/>
</dbReference>
<evidence type="ECO:0000256" key="1">
    <source>
        <dbReference type="ARBA" id="ARBA00000885"/>
    </source>
</evidence>
<dbReference type="Pfam" id="PF00632">
    <property type="entry name" value="HECT"/>
    <property type="match status" value="1"/>
</dbReference>
<keyword evidence="4" id="KW-0808">Transferase</keyword>
<dbReference type="AlphaFoldDB" id="A0A8J5KZR6"/>
<dbReference type="SUPFAM" id="SSF56204">
    <property type="entry name" value="Hect, E3 ligase catalytic domain"/>
    <property type="match status" value="1"/>
</dbReference>
<dbReference type="Proteomes" id="UP000734854">
    <property type="component" value="Unassembled WGS sequence"/>
</dbReference>
<protein>
    <recommendedName>
        <fullName evidence="3">HECT-type E3 ubiquitin transferase</fullName>
        <ecNumber evidence="3">2.3.2.26</ecNumber>
    </recommendedName>
</protein>
<accession>A0A8J5KZR6</accession>
<dbReference type="PANTHER" id="PTHR11254:SF424">
    <property type="entry name" value="E3 UBIQUITIN-PROTEIN LIGASE UPL5"/>
    <property type="match status" value="1"/>
</dbReference>
<comment type="pathway">
    <text evidence="2">Protein modification; protein ubiquitination.</text>
</comment>
<dbReference type="InterPro" id="IPR000569">
    <property type="entry name" value="HECT_dom"/>
</dbReference>
<evidence type="ECO:0000313" key="9">
    <source>
        <dbReference type="EMBL" id="KAG6499092.1"/>
    </source>
</evidence>
<dbReference type="SUPFAM" id="SSF54236">
    <property type="entry name" value="Ubiquitin-like"/>
    <property type="match status" value="1"/>
</dbReference>
<dbReference type="PROSITE" id="PS50237">
    <property type="entry name" value="HECT"/>
    <property type="match status" value="1"/>
</dbReference>
<evidence type="ECO:0000256" key="5">
    <source>
        <dbReference type="ARBA" id="ARBA00022786"/>
    </source>
</evidence>
<dbReference type="InterPro" id="IPR029071">
    <property type="entry name" value="Ubiquitin-like_domsf"/>
</dbReference>
<organism evidence="9 10">
    <name type="scientific">Zingiber officinale</name>
    <name type="common">Ginger</name>
    <name type="synonym">Amomum zingiber</name>
    <dbReference type="NCBI Taxonomy" id="94328"/>
    <lineage>
        <taxon>Eukaryota</taxon>
        <taxon>Viridiplantae</taxon>
        <taxon>Streptophyta</taxon>
        <taxon>Embryophyta</taxon>
        <taxon>Tracheophyta</taxon>
        <taxon>Spermatophyta</taxon>
        <taxon>Magnoliopsida</taxon>
        <taxon>Liliopsida</taxon>
        <taxon>Zingiberales</taxon>
        <taxon>Zingiberaceae</taxon>
        <taxon>Zingiber</taxon>
    </lineage>
</organism>
<dbReference type="Gene3D" id="3.90.1750.10">
    <property type="entry name" value="Hect, E3 ligase catalytic domains"/>
    <property type="match status" value="1"/>
</dbReference>
<dbReference type="PROSITE" id="PS50053">
    <property type="entry name" value="UBIQUITIN_2"/>
    <property type="match status" value="1"/>
</dbReference>
<evidence type="ECO:0000256" key="6">
    <source>
        <dbReference type="PROSITE-ProRule" id="PRU00104"/>
    </source>
</evidence>
<feature type="domain" description="HECT" evidence="8">
    <location>
        <begin position="626"/>
        <end position="999"/>
    </location>
</feature>
<dbReference type="Pfam" id="PF00240">
    <property type="entry name" value="ubiquitin"/>
    <property type="match status" value="1"/>
</dbReference>
<dbReference type="EMBL" id="JACMSC010000011">
    <property type="protein sequence ID" value="KAG6499092.1"/>
    <property type="molecule type" value="Genomic_DNA"/>
</dbReference>